<dbReference type="InterPro" id="IPR036264">
    <property type="entry name" value="Bact_exopeptidase_dim_dom"/>
</dbReference>
<comment type="caution">
    <text evidence="4">The sequence shown here is derived from an EMBL/GenBank/DDBJ whole genome shotgun (WGS) entry which is preliminary data.</text>
</comment>
<dbReference type="PANTHER" id="PTHR43808">
    <property type="entry name" value="ACETYLORNITHINE DEACETYLASE"/>
    <property type="match status" value="1"/>
</dbReference>
<dbReference type="Pfam" id="PF01546">
    <property type="entry name" value="Peptidase_M20"/>
    <property type="match status" value="1"/>
</dbReference>
<dbReference type="Proteomes" id="UP001597282">
    <property type="component" value="Unassembled WGS sequence"/>
</dbReference>
<evidence type="ECO:0000256" key="2">
    <source>
        <dbReference type="ARBA" id="ARBA00022801"/>
    </source>
</evidence>
<sequence length="374" mass="40476">MDKVLRYLKTNQQDILEDLAHVVGWESPSHDKDRVDHCGKGLQALFQKHLGLKAEVIPQTETGNHLRFSYGSGDSQVLILTHFDTVWDVGRLSYQVKGNQAYGPGILDMKGGIVQALWGIKACRELELPLDKKIVFLCTSDEEIGSGTSRSLIEEEASKSEAVLIPEPSVAHTGALKTSRKGNGIFKMRIKGKASHSGNHHAEGISAVEEMAHQILFLHSLTDYTLGTTINAGIAHGGNRINVVAEQAEIDIDVRISKLEEAERISKRIVEAKPYLNGVSIEVEGEINRPPMVRTAQTEQLFSLAADCGKELGIDLTEASVGGASDGNFTAALGIPTLDGLGAVGDGPHAEYEHILIDQLPIRAALFAKLLAKL</sequence>
<accession>A0ABW4C6W2</accession>
<dbReference type="SUPFAM" id="SSF55031">
    <property type="entry name" value="Bacterial exopeptidase dimerisation domain"/>
    <property type="match status" value="1"/>
</dbReference>
<dbReference type="Pfam" id="PF07687">
    <property type="entry name" value="M20_dimer"/>
    <property type="match status" value="1"/>
</dbReference>
<dbReference type="EMBL" id="JBHTNU010000002">
    <property type="protein sequence ID" value="MFD1425886.1"/>
    <property type="molecule type" value="Genomic_DNA"/>
</dbReference>
<evidence type="ECO:0000313" key="4">
    <source>
        <dbReference type="EMBL" id="MFD1425886.1"/>
    </source>
</evidence>
<dbReference type="InterPro" id="IPR011650">
    <property type="entry name" value="Peptidase_M20_dimer"/>
</dbReference>
<dbReference type="PIRSF" id="PIRSF037238">
    <property type="entry name" value="Carboxypeptidase_G2"/>
    <property type="match status" value="1"/>
</dbReference>
<dbReference type="SUPFAM" id="SSF53187">
    <property type="entry name" value="Zn-dependent exopeptidases"/>
    <property type="match status" value="1"/>
</dbReference>
<reference evidence="5" key="1">
    <citation type="journal article" date="2019" name="Int. J. Syst. Evol. Microbiol.">
        <title>The Global Catalogue of Microorganisms (GCM) 10K type strain sequencing project: providing services to taxonomists for standard genome sequencing and annotation.</title>
        <authorList>
            <consortium name="The Broad Institute Genomics Platform"/>
            <consortium name="The Broad Institute Genome Sequencing Center for Infectious Disease"/>
            <person name="Wu L."/>
            <person name="Ma J."/>
        </authorList>
    </citation>
    <scope>NUCLEOTIDE SEQUENCE [LARGE SCALE GENOMIC DNA]</scope>
    <source>
        <strain evidence="5">S1</strain>
    </source>
</reference>
<evidence type="ECO:0000313" key="5">
    <source>
        <dbReference type="Proteomes" id="UP001597282"/>
    </source>
</evidence>
<dbReference type="InterPro" id="IPR017150">
    <property type="entry name" value="Pept_M20_glutamate_carboxypep"/>
</dbReference>
<gene>
    <name evidence="4" type="ORF">ACFQ4Y_02910</name>
</gene>
<organism evidence="4 5">
    <name type="scientific">Kroppenstedtia sanguinis</name>
    <dbReference type="NCBI Taxonomy" id="1380684"/>
    <lineage>
        <taxon>Bacteria</taxon>
        <taxon>Bacillati</taxon>
        <taxon>Bacillota</taxon>
        <taxon>Bacilli</taxon>
        <taxon>Bacillales</taxon>
        <taxon>Thermoactinomycetaceae</taxon>
        <taxon>Kroppenstedtia</taxon>
    </lineage>
</organism>
<evidence type="ECO:0000259" key="3">
    <source>
        <dbReference type="Pfam" id="PF07687"/>
    </source>
</evidence>
<keyword evidence="1" id="KW-0479">Metal-binding</keyword>
<dbReference type="InterPro" id="IPR002933">
    <property type="entry name" value="Peptidase_M20"/>
</dbReference>
<protein>
    <submittedName>
        <fullName evidence="4">M20 family metallopeptidase</fullName>
    </submittedName>
</protein>
<dbReference type="Gene3D" id="3.40.630.10">
    <property type="entry name" value="Zn peptidases"/>
    <property type="match status" value="1"/>
</dbReference>
<evidence type="ECO:0000256" key="1">
    <source>
        <dbReference type="ARBA" id="ARBA00022723"/>
    </source>
</evidence>
<dbReference type="Gene3D" id="3.30.70.360">
    <property type="match status" value="1"/>
</dbReference>
<dbReference type="InterPro" id="IPR050072">
    <property type="entry name" value="Peptidase_M20A"/>
</dbReference>
<dbReference type="PANTHER" id="PTHR43808:SF9">
    <property type="entry name" value="BLL0789 PROTEIN"/>
    <property type="match status" value="1"/>
</dbReference>
<keyword evidence="2" id="KW-0378">Hydrolase</keyword>
<dbReference type="RefSeq" id="WP_380162896.1">
    <property type="nucleotide sequence ID" value="NZ_JBHTNU010000002.1"/>
</dbReference>
<name>A0ABW4C6W2_9BACL</name>
<proteinExistence type="predicted"/>
<feature type="domain" description="Peptidase M20 dimerisation" evidence="3">
    <location>
        <begin position="179"/>
        <end position="271"/>
    </location>
</feature>
<keyword evidence="5" id="KW-1185">Reference proteome</keyword>
<dbReference type="CDD" id="cd03885">
    <property type="entry name" value="M20_CPDG2"/>
    <property type="match status" value="1"/>
</dbReference>